<organism evidence="2 3">
    <name type="scientific">Apiospora kogelbergensis</name>
    <dbReference type="NCBI Taxonomy" id="1337665"/>
    <lineage>
        <taxon>Eukaryota</taxon>
        <taxon>Fungi</taxon>
        <taxon>Dikarya</taxon>
        <taxon>Ascomycota</taxon>
        <taxon>Pezizomycotina</taxon>
        <taxon>Sordariomycetes</taxon>
        <taxon>Xylariomycetidae</taxon>
        <taxon>Amphisphaeriales</taxon>
        <taxon>Apiosporaceae</taxon>
        <taxon>Apiospora</taxon>
    </lineage>
</organism>
<reference evidence="2 3" key="1">
    <citation type="submission" date="2023-01" db="EMBL/GenBank/DDBJ databases">
        <title>Analysis of 21 Apiospora genomes using comparative genomics revels a genus with tremendous synthesis potential of carbohydrate active enzymes and secondary metabolites.</title>
        <authorList>
            <person name="Sorensen T."/>
        </authorList>
    </citation>
    <scope>NUCLEOTIDE SEQUENCE [LARGE SCALE GENOMIC DNA]</scope>
    <source>
        <strain evidence="2 3">CBS 117206</strain>
    </source>
</reference>
<dbReference type="EMBL" id="JAQQWP010000002">
    <property type="protein sequence ID" value="KAK8130519.1"/>
    <property type="molecule type" value="Genomic_DNA"/>
</dbReference>
<evidence type="ECO:0000256" key="1">
    <source>
        <dbReference type="SAM" id="MobiDB-lite"/>
    </source>
</evidence>
<gene>
    <name evidence="2" type="ORF">PG999_002899</name>
</gene>
<feature type="region of interest" description="Disordered" evidence="1">
    <location>
        <begin position="1"/>
        <end position="108"/>
    </location>
</feature>
<dbReference type="AlphaFoldDB" id="A0AAW0R9N5"/>
<proteinExistence type="predicted"/>
<sequence length="108" mass="11411">MTDKNNNPFKSVVINDRDEGTESRLDRVQRLYLSNRPTPPKSSSSVLEATHTPASRDFPATKGLATPAGAKTNHVEEGGPAQTEPNPQAAGAPSSEQKNSTGGNRGVN</sequence>
<comment type="caution">
    <text evidence="2">The sequence shown here is derived from an EMBL/GenBank/DDBJ whole genome shotgun (WGS) entry which is preliminary data.</text>
</comment>
<accession>A0AAW0R9N5</accession>
<protein>
    <submittedName>
        <fullName evidence="2">Uncharacterized protein</fullName>
    </submittedName>
</protein>
<evidence type="ECO:0000313" key="2">
    <source>
        <dbReference type="EMBL" id="KAK8130519.1"/>
    </source>
</evidence>
<keyword evidence="3" id="KW-1185">Reference proteome</keyword>
<feature type="compositionally biased region" description="Basic and acidic residues" evidence="1">
    <location>
        <begin position="15"/>
        <end position="29"/>
    </location>
</feature>
<evidence type="ECO:0000313" key="3">
    <source>
        <dbReference type="Proteomes" id="UP001392437"/>
    </source>
</evidence>
<name>A0AAW0R9N5_9PEZI</name>
<dbReference type="Proteomes" id="UP001392437">
    <property type="component" value="Unassembled WGS sequence"/>
</dbReference>